<evidence type="ECO:0000313" key="2">
    <source>
        <dbReference type="Proteomes" id="UP000789759"/>
    </source>
</evidence>
<sequence length="109" mass="12931">PDQVIDILPQLEETALNEIDQLIRSLDKPINNSIPILEEELNEQNPLEQLGRKNLMIFWKKLFTHVKSRENQIKTLEAYYYLRTLIQENEANQEQIKEQIQETNDARKA</sequence>
<comment type="caution">
    <text evidence="1">The sequence shown here is derived from an EMBL/GenBank/DDBJ whole genome shotgun (WGS) entry which is preliminary data.</text>
</comment>
<keyword evidence="2" id="KW-1185">Reference proteome</keyword>
<reference evidence="1" key="1">
    <citation type="submission" date="2021-06" db="EMBL/GenBank/DDBJ databases">
        <authorList>
            <person name="Kallberg Y."/>
            <person name="Tangrot J."/>
            <person name="Rosling A."/>
        </authorList>
    </citation>
    <scope>NUCLEOTIDE SEQUENCE</scope>
    <source>
        <strain evidence="1">FL966</strain>
    </source>
</reference>
<proteinExistence type="predicted"/>
<dbReference type="EMBL" id="CAJVQA010081713">
    <property type="protein sequence ID" value="CAG8837521.1"/>
    <property type="molecule type" value="Genomic_DNA"/>
</dbReference>
<dbReference type="AlphaFoldDB" id="A0A9N9PN45"/>
<name>A0A9N9PN45_9GLOM</name>
<organism evidence="1 2">
    <name type="scientific">Cetraspora pellucida</name>
    <dbReference type="NCBI Taxonomy" id="1433469"/>
    <lineage>
        <taxon>Eukaryota</taxon>
        <taxon>Fungi</taxon>
        <taxon>Fungi incertae sedis</taxon>
        <taxon>Mucoromycota</taxon>
        <taxon>Glomeromycotina</taxon>
        <taxon>Glomeromycetes</taxon>
        <taxon>Diversisporales</taxon>
        <taxon>Gigasporaceae</taxon>
        <taxon>Cetraspora</taxon>
    </lineage>
</organism>
<protein>
    <submittedName>
        <fullName evidence="1">10797_t:CDS:1</fullName>
    </submittedName>
</protein>
<gene>
    <name evidence="1" type="ORF">CPELLU_LOCUS21570</name>
</gene>
<dbReference type="OrthoDB" id="2488304at2759"/>
<dbReference type="Proteomes" id="UP000789759">
    <property type="component" value="Unassembled WGS sequence"/>
</dbReference>
<accession>A0A9N9PN45</accession>
<feature type="non-terminal residue" evidence="1">
    <location>
        <position position="109"/>
    </location>
</feature>
<evidence type="ECO:0000313" key="1">
    <source>
        <dbReference type="EMBL" id="CAG8837521.1"/>
    </source>
</evidence>